<feature type="non-terminal residue" evidence="1">
    <location>
        <position position="68"/>
    </location>
</feature>
<dbReference type="EMBL" id="HACG01041602">
    <property type="protein sequence ID" value="CEK88467.1"/>
    <property type="molecule type" value="Transcribed_RNA"/>
</dbReference>
<protein>
    <submittedName>
        <fullName evidence="1">Uncharacterized protein</fullName>
    </submittedName>
</protein>
<evidence type="ECO:0000313" key="1">
    <source>
        <dbReference type="EMBL" id="CEK88467.1"/>
    </source>
</evidence>
<proteinExistence type="predicted"/>
<feature type="non-terminal residue" evidence="1">
    <location>
        <position position="1"/>
    </location>
</feature>
<reference evidence="1" key="1">
    <citation type="submission" date="2014-12" db="EMBL/GenBank/DDBJ databases">
        <title>Insight into the proteome of Arion vulgaris.</title>
        <authorList>
            <person name="Aradska J."/>
            <person name="Bulat T."/>
            <person name="Smidak R."/>
            <person name="Sarate P."/>
            <person name="Gangsoo J."/>
            <person name="Sialana F."/>
            <person name="Bilban M."/>
            <person name="Lubec G."/>
        </authorList>
    </citation>
    <scope>NUCLEOTIDE SEQUENCE</scope>
    <source>
        <tissue evidence="1">Skin</tissue>
    </source>
</reference>
<name>A0A0B7B6I7_9EUPU</name>
<gene>
    <name evidence="1" type="primary">ORF165472</name>
</gene>
<sequence length="68" mass="8166">QPYEHEYQFTKFLKTSTHKNTTPPPQHLSKELMVEEKKILDRKQHATIFPLLIRQCLLSHNMHRMKPA</sequence>
<organism evidence="1">
    <name type="scientific">Arion vulgaris</name>
    <dbReference type="NCBI Taxonomy" id="1028688"/>
    <lineage>
        <taxon>Eukaryota</taxon>
        <taxon>Metazoa</taxon>
        <taxon>Spiralia</taxon>
        <taxon>Lophotrochozoa</taxon>
        <taxon>Mollusca</taxon>
        <taxon>Gastropoda</taxon>
        <taxon>Heterobranchia</taxon>
        <taxon>Euthyneura</taxon>
        <taxon>Panpulmonata</taxon>
        <taxon>Eupulmonata</taxon>
        <taxon>Stylommatophora</taxon>
        <taxon>Helicina</taxon>
        <taxon>Arionoidea</taxon>
        <taxon>Arionidae</taxon>
        <taxon>Arion</taxon>
    </lineage>
</organism>
<dbReference type="AlphaFoldDB" id="A0A0B7B6I7"/>
<accession>A0A0B7B6I7</accession>